<gene>
    <name evidence="1" type="ORF">Pyn_08218</name>
    <name evidence="2" type="ORF">Pyn_24271</name>
</gene>
<comment type="caution">
    <text evidence="2">The sequence shown here is derived from an EMBL/GenBank/DDBJ whole genome shotgun (WGS) entry which is preliminary data.</text>
</comment>
<evidence type="ECO:0000313" key="3">
    <source>
        <dbReference type="Proteomes" id="UP000250321"/>
    </source>
</evidence>
<sequence length="66" mass="6830">MAMDMKIVEIAEARDEAEDGGGAVVAAVVGGDEGVEASEGGVGSADRCCCTHQKLPFQVSLRHVLR</sequence>
<protein>
    <submittedName>
        <fullName evidence="2">Uncharacterized protein</fullName>
    </submittedName>
</protein>
<evidence type="ECO:0000313" key="1">
    <source>
        <dbReference type="EMBL" id="PQP95460.1"/>
    </source>
</evidence>
<accession>A0A314Y007</accession>
<keyword evidence="3" id="KW-1185">Reference proteome</keyword>
<reference evidence="2 3" key="1">
    <citation type="submission" date="2018-02" db="EMBL/GenBank/DDBJ databases">
        <title>Draft genome of wild Prunus yedoensis var. nudiflora.</title>
        <authorList>
            <person name="Baek S."/>
            <person name="Kim J.-H."/>
            <person name="Choi K."/>
            <person name="Kim G.-B."/>
            <person name="Cho A."/>
            <person name="Jang H."/>
            <person name="Shin C.-H."/>
            <person name="Yu H.-J."/>
            <person name="Mun J.-H."/>
        </authorList>
    </citation>
    <scope>NUCLEOTIDE SEQUENCE [LARGE SCALE GENOMIC DNA]</scope>
    <source>
        <strain evidence="3">cv. Jeju island</strain>
        <tissue evidence="2">Leaf</tissue>
    </source>
</reference>
<evidence type="ECO:0000313" key="2">
    <source>
        <dbReference type="EMBL" id="PQP98586.1"/>
    </source>
</evidence>
<organism evidence="2 3">
    <name type="scientific">Prunus yedoensis var. nudiflora</name>
    <dbReference type="NCBI Taxonomy" id="2094558"/>
    <lineage>
        <taxon>Eukaryota</taxon>
        <taxon>Viridiplantae</taxon>
        <taxon>Streptophyta</taxon>
        <taxon>Embryophyta</taxon>
        <taxon>Tracheophyta</taxon>
        <taxon>Spermatophyta</taxon>
        <taxon>Magnoliopsida</taxon>
        <taxon>eudicotyledons</taxon>
        <taxon>Gunneridae</taxon>
        <taxon>Pentapetalae</taxon>
        <taxon>rosids</taxon>
        <taxon>fabids</taxon>
        <taxon>Rosales</taxon>
        <taxon>Rosaceae</taxon>
        <taxon>Amygdaloideae</taxon>
        <taxon>Amygdaleae</taxon>
        <taxon>Prunus</taxon>
    </lineage>
</organism>
<proteinExistence type="predicted"/>
<dbReference type="AlphaFoldDB" id="A0A314Y007"/>
<name>A0A314Y007_PRUYE</name>
<dbReference type="Proteomes" id="UP000250321">
    <property type="component" value="Unassembled WGS sequence"/>
</dbReference>
<dbReference type="EMBL" id="PJQY01002244">
    <property type="protein sequence ID" value="PQP95460.1"/>
    <property type="molecule type" value="Genomic_DNA"/>
</dbReference>
<dbReference type="EMBL" id="PJQY01001882">
    <property type="protein sequence ID" value="PQP98586.1"/>
    <property type="molecule type" value="Genomic_DNA"/>
</dbReference>